<proteinExistence type="inferred from homology"/>
<dbReference type="EMBL" id="MU001682">
    <property type="protein sequence ID" value="KAF2456759.1"/>
    <property type="molecule type" value="Genomic_DNA"/>
</dbReference>
<dbReference type="AlphaFoldDB" id="A0A6A6NYL5"/>
<evidence type="ECO:0000313" key="4">
    <source>
        <dbReference type="Proteomes" id="UP000799766"/>
    </source>
</evidence>
<protein>
    <submittedName>
        <fullName evidence="3">Uncharacterized protein</fullName>
    </submittedName>
</protein>
<evidence type="ECO:0000313" key="3">
    <source>
        <dbReference type="EMBL" id="KAF2456759.1"/>
    </source>
</evidence>
<accession>A0A6A6NYL5</accession>
<feature type="region of interest" description="Disordered" evidence="2">
    <location>
        <begin position="61"/>
        <end position="80"/>
    </location>
</feature>
<dbReference type="GO" id="GO:0006570">
    <property type="term" value="P:tyrosine metabolic process"/>
    <property type="evidence" value="ECO:0007669"/>
    <property type="project" value="TreeGrafter"/>
</dbReference>
<organism evidence="3 4">
    <name type="scientific">Lineolata rhizophorae</name>
    <dbReference type="NCBI Taxonomy" id="578093"/>
    <lineage>
        <taxon>Eukaryota</taxon>
        <taxon>Fungi</taxon>
        <taxon>Dikarya</taxon>
        <taxon>Ascomycota</taxon>
        <taxon>Pezizomycotina</taxon>
        <taxon>Dothideomycetes</taxon>
        <taxon>Dothideomycetes incertae sedis</taxon>
        <taxon>Lineolatales</taxon>
        <taxon>Lineolataceae</taxon>
        <taxon>Lineolata</taxon>
    </lineage>
</organism>
<name>A0A6A6NYL5_9PEZI</name>
<evidence type="ECO:0000256" key="1">
    <source>
        <dbReference type="ARBA" id="ARBA00006995"/>
    </source>
</evidence>
<keyword evidence="4" id="KW-1185">Reference proteome</keyword>
<dbReference type="PANTHER" id="PTHR21405">
    <property type="entry name" value="CDNA SEQUENCE BC021608"/>
    <property type="match status" value="1"/>
</dbReference>
<gene>
    <name evidence="3" type="ORF">BDY21DRAFT_372225</name>
</gene>
<dbReference type="OrthoDB" id="539634at2759"/>
<evidence type="ECO:0000256" key="2">
    <source>
        <dbReference type="SAM" id="MobiDB-lite"/>
    </source>
</evidence>
<reference evidence="3" key="1">
    <citation type="journal article" date="2020" name="Stud. Mycol.">
        <title>101 Dothideomycetes genomes: a test case for predicting lifestyles and emergence of pathogens.</title>
        <authorList>
            <person name="Haridas S."/>
            <person name="Albert R."/>
            <person name="Binder M."/>
            <person name="Bloem J."/>
            <person name="Labutti K."/>
            <person name="Salamov A."/>
            <person name="Andreopoulos B."/>
            <person name="Baker S."/>
            <person name="Barry K."/>
            <person name="Bills G."/>
            <person name="Bluhm B."/>
            <person name="Cannon C."/>
            <person name="Castanera R."/>
            <person name="Culley D."/>
            <person name="Daum C."/>
            <person name="Ezra D."/>
            <person name="Gonzalez J."/>
            <person name="Henrissat B."/>
            <person name="Kuo A."/>
            <person name="Liang C."/>
            <person name="Lipzen A."/>
            <person name="Lutzoni F."/>
            <person name="Magnuson J."/>
            <person name="Mondo S."/>
            <person name="Nolan M."/>
            <person name="Ohm R."/>
            <person name="Pangilinan J."/>
            <person name="Park H.-J."/>
            <person name="Ramirez L."/>
            <person name="Alfaro M."/>
            <person name="Sun H."/>
            <person name="Tritt A."/>
            <person name="Yoshinaga Y."/>
            <person name="Zwiers L.-H."/>
            <person name="Turgeon B."/>
            <person name="Goodwin S."/>
            <person name="Spatafora J."/>
            <person name="Crous P."/>
            <person name="Grigoriev I."/>
        </authorList>
    </citation>
    <scope>NUCLEOTIDE SEQUENCE</scope>
    <source>
        <strain evidence="3">ATCC 16933</strain>
    </source>
</reference>
<feature type="compositionally biased region" description="Polar residues" evidence="2">
    <location>
        <begin position="1"/>
        <end position="18"/>
    </location>
</feature>
<sequence length="272" mass="29553">MTANPSTLSKSDSLTIQQLFDPENAPVAPAPTIDSNLPADPHITDGDVLARLKAAEVAAISSLESQPPSAEPKDRPRIIPVDSDENQKTRAFDEAFEKLSVIVAKHGNYASARNNRAQLLRWRYGDHETLVQPSRPQSGTGKAAAAEGIAMALEDLDTAISLASPTTLSSAISPPQAKLLAQAWTQRGAIFWTAAKDLRSYNKSHDQTVHIVTEEHRDWDTNRFEEEASRCFFLGGNYGNEVAKALAVHANPYARLCSGIVKEAMKREGVPT</sequence>
<comment type="similarity">
    <text evidence="1">Belongs to the TTC36 family.</text>
</comment>
<dbReference type="Proteomes" id="UP000799766">
    <property type="component" value="Unassembled WGS sequence"/>
</dbReference>
<dbReference type="InterPro" id="IPR038906">
    <property type="entry name" value="TTC36"/>
</dbReference>
<feature type="region of interest" description="Disordered" evidence="2">
    <location>
        <begin position="1"/>
        <end position="41"/>
    </location>
</feature>
<dbReference type="PANTHER" id="PTHR21405:SF0">
    <property type="entry name" value="TETRATRICOPEPTIDE REPEAT PROTEIN 36"/>
    <property type="match status" value="1"/>
</dbReference>